<dbReference type="OrthoDB" id="1488578at2"/>
<gene>
    <name evidence="1" type="ordered locus">midi_00311</name>
</gene>
<name>F7XVC2_MIDMI</name>
<organism evidence="1 2">
    <name type="scientific">Midichloria mitochondrii (strain IricVA)</name>
    <dbReference type="NCBI Taxonomy" id="696127"/>
    <lineage>
        <taxon>Bacteria</taxon>
        <taxon>Pseudomonadati</taxon>
        <taxon>Pseudomonadota</taxon>
        <taxon>Alphaproteobacteria</taxon>
        <taxon>Rickettsiales</taxon>
        <taxon>Candidatus Midichloriaceae</taxon>
        <taxon>Candidatus Midichloria</taxon>
    </lineage>
</organism>
<dbReference type="KEGG" id="mmn:midi_00311"/>
<dbReference type="RefSeq" id="WP_013950837.1">
    <property type="nucleotide sequence ID" value="NC_015722.1"/>
</dbReference>
<dbReference type="Gene3D" id="2.30.30.100">
    <property type="match status" value="1"/>
</dbReference>
<proteinExistence type="predicted"/>
<dbReference type="InterPro" id="IPR028994">
    <property type="entry name" value="Integrin_alpha_N"/>
</dbReference>
<dbReference type="SUPFAM" id="SSF69318">
    <property type="entry name" value="Integrin alpha N-terminal domain"/>
    <property type="match status" value="1"/>
</dbReference>
<dbReference type="STRING" id="696127.midi_00311"/>
<dbReference type="Proteomes" id="UP000006639">
    <property type="component" value="Chromosome"/>
</dbReference>
<protein>
    <submittedName>
        <fullName evidence="1">Uncharacterized protein</fullName>
    </submittedName>
</protein>
<accession>F7XVC2</accession>
<evidence type="ECO:0000313" key="1">
    <source>
        <dbReference type="EMBL" id="AEI88621.1"/>
    </source>
</evidence>
<keyword evidence="2" id="KW-1185">Reference proteome</keyword>
<reference evidence="1 2" key="1">
    <citation type="journal article" date="2011" name="Mol. Biol. Evol.">
        <title>Phylogenomic evidence for the presence of a flagellum and cbb3 oxidase in the free-living mitochondrial ancestor.</title>
        <authorList>
            <person name="Sassera D."/>
            <person name="Lo N."/>
            <person name="Epis S."/>
            <person name="D'Auria G."/>
            <person name="Montagna M."/>
            <person name="Comandatore F."/>
            <person name="Horner D."/>
            <person name="Pereto J."/>
            <person name="Luciano A.M."/>
            <person name="Franciosi F."/>
            <person name="Ferri E."/>
            <person name="Crotti E."/>
            <person name="Bazzocchi C."/>
            <person name="Daffonchio D."/>
            <person name="Sacchi L."/>
            <person name="Moya A."/>
            <person name="Latorre A."/>
            <person name="Bandi C."/>
        </authorList>
    </citation>
    <scope>NUCLEOTIDE SEQUENCE [LARGE SCALE GENOMIC DNA]</scope>
    <source>
        <strain evidence="1 2">IricVA</strain>
    </source>
</reference>
<evidence type="ECO:0000313" key="2">
    <source>
        <dbReference type="Proteomes" id="UP000006639"/>
    </source>
</evidence>
<sequence length="66" mass="6841">MGGMFQPTAFYNVGSSPHDMAVGDFNQDGSKGGGLKDIANSHYGSSTVSVLMGNGDGTFYKPACFL</sequence>
<dbReference type="AlphaFoldDB" id="F7XVC2"/>
<dbReference type="HOGENOM" id="CLU_2826384_0_0_5"/>
<dbReference type="EMBL" id="CP002130">
    <property type="protein sequence ID" value="AEI88621.1"/>
    <property type="molecule type" value="Genomic_DNA"/>
</dbReference>